<evidence type="ECO:0000256" key="1">
    <source>
        <dbReference type="SAM" id="MobiDB-lite"/>
    </source>
</evidence>
<dbReference type="PANTHER" id="PTHR13343:SF17">
    <property type="entry name" value="CELLULAR REPRESSOR OF E1A-STIMULATED GENES, ISOFORM A"/>
    <property type="match status" value="1"/>
</dbReference>
<organism evidence="4 5">
    <name type="scientific">Rhodoplanes serenus</name>
    <dbReference type="NCBI Taxonomy" id="200615"/>
    <lineage>
        <taxon>Bacteria</taxon>
        <taxon>Pseudomonadati</taxon>
        <taxon>Pseudomonadota</taxon>
        <taxon>Alphaproteobacteria</taxon>
        <taxon>Hyphomicrobiales</taxon>
        <taxon>Nitrobacteraceae</taxon>
        <taxon>Rhodoplanes</taxon>
    </lineage>
</organism>
<dbReference type="AlphaFoldDB" id="A0A447CST6"/>
<dbReference type="Gene3D" id="2.30.110.10">
    <property type="entry name" value="Electron Transport, Fmn-binding Protein, Chain A"/>
    <property type="match status" value="1"/>
</dbReference>
<evidence type="ECO:0000313" key="5">
    <source>
        <dbReference type="Proteomes" id="UP000289200"/>
    </source>
</evidence>
<dbReference type="RefSeq" id="WP_244601562.1">
    <property type="nucleotide sequence ID" value="NZ_UWOC01000137.1"/>
</dbReference>
<feature type="compositionally biased region" description="Pro residues" evidence="1">
    <location>
        <begin position="1"/>
        <end position="10"/>
    </location>
</feature>
<accession>A0A447CST6</accession>
<dbReference type="InterPro" id="IPR037119">
    <property type="entry name" value="Haem_oxidase_HugZ-like_sf"/>
</dbReference>
<dbReference type="Pfam" id="PF10615">
    <property type="entry name" value="DUF2470"/>
    <property type="match status" value="1"/>
</dbReference>
<protein>
    <submittedName>
        <fullName evidence="4">Uncharacterized protein</fullName>
    </submittedName>
</protein>
<name>A0A447CST6_9BRAD</name>
<dbReference type="PANTHER" id="PTHR13343">
    <property type="entry name" value="CREG1 PROTEIN"/>
    <property type="match status" value="1"/>
</dbReference>
<reference evidence="5" key="1">
    <citation type="submission" date="2018-10" db="EMBL/GenBank/DDBJ databases">
        <authorList>
            <person name="Peiro R."/>
            <person name="Begona"/>
            <person name="Cbmso G."/>
            <person name="Lopez M."/>
            <person name="Gonzalez S."/>
            <person name="Sacristan E."/>
            <person name="Castillo E."/>
        </authorList>
    </citation>
    <scope>NUCLEOTIDE SEQUENCE [LARGE SCALE GENOMIC DNA]</scope>
</reference>
<feature type="domain" description="CREG-like beta-barrel" evidence="3">
    <location>
        <begin position="30"/>
        <end position="165"/>
    </location>
</feature>
<dbReference type="SUPFAM" id="SSF50475">
    <property type="entry name" value="FMN-binding split barrel"/>
    <property type="match status" value="1"/>
</dbReference>
<evidence type="ECO:0000259" key="3">
    <source>
        <dbReference type="Pfam" id="PF13883"/>
    </source>
</evidence>
<proteinExistence type="predicted"/>
<gene>
    <name evidence="4" type="ORF">RHODGE_RHODGE_02124</name>
</gene>
<evidence type="ECO:0000313" key="4">
    <source>
        <dbReference type="EMBL" id="VCU08264.1"/>
    </source>
</evidence>
<evidence type="ECO:0000259" key="2">
    <source>
        <dbReference type="Pfam" id="PF10615"/>
    </source>
</evidence>
<dbReference type="GO" id="GO:0005737">
    <property type="term" value="C:cytoplasm"/>
    <property type="evidence" value="ECO:0007669"/>
    <property type="project" value="UniProtKB-ARBA"/>
</dbReference>
<dbReference type="InterPro" id="IPR012349">
    <property type="entry name" value="Split_barrel_FMN-bd"/>
</dbReference>
<dbReference type="Pfam" id="PF13883">
    <property type="entry name" value="CREG_beta-barrel"/>
    <property type="match status" value="1"/>
</dbReference>
<comment type="caution">
    <text evidence="4">The sequence shown here is derived from an EMBL/GenBank/DDBJ whole genome shotgun (WGS) entry which is preliminary data.</text>
</comment>
<feature type="domain" description="DUF2470" evidence="2">
    <location>
        <begin position="183"/>
        <end position="254"/>
    </location>
</feature>
<dbReference type="InterPro" id="IPR019595">
    <property type="entry name" value="DUF2470"/>
</dbReference>
<keyword evidence="5" id="KW-1185">Reference proteome</keyword>
<dbReference type="Gene3D" id="3.20.180.10">
    <property type="entry name" value="PNP-oxidase-like"/>
    <property type="match status" value="1"/>
</dbReference>
<dbReference type="InterPro" id="IPR055343">
    <property type="entry name" value="CREG_beta-barrel"/>
</dbReference>
<dbReference type="Proteomes" id="UP000289200">
    <property type="component" value="Unassembled WGS sequence"/>
</dbReference>
<sequence length="263" mass="28221">MTDIQPPRPGVMPGRLPENAKLPEDFEPVAEARRWLRATRAGALATNDRNTGHPFGSLVNVATAADGAPVILVSRLSTHTANLERDGRSSILLAATGKGDPLAHPRLTVLGSFVRDDDPALRRRYLARHPKAELYAGLPDFSVWRMMVAAFHLNGGFARAADLAPEDVLTDLSGAGELLETEESAVAHMNQDHAEAVRLYATRLAGAPEGNPEAPWRVTGLDPDGLDLARGDLTLRVPFPERVTTAAALRAMLKRLADAARAG</sequence>
<dbReference type="EMBL" id="UWOC01000137">
    <property type="protein sequence ID" value="VCU08264.1"/>
    <property type="molecule type" value="Genomic_DNA"/>
</dbReference>
<feature type="region of interest" description="Disordered" evidence="1">
    <location>
        <begin position="1"/>
        <end position="23"/>
    </location>
</feature>